<keyword evidence="1 3" id="KW-0808">Transferase</keyword>
<dbReference type="OrthoDB" id="8898029at2"/>
<dbReference type="STRING" id="413882.AAW51_2796"/>
<dbReference type="InterPro" id="IPR036901">
    <property type="entry name" value="Asp/Orn_carbamoylTrfase_sf"/>
</dbReference>
<dbReference type="GO" id="GO:0016597">
    <property type="term" value="F:amino acid binding"/>
    <property type="evidence" value="ECO:0007669"/>
    <property type="project" value="InterPro"/>
</dbReference>
<evidence type="ECO:0000313" key="3">
    <source>
        <dbReference type="EMBL" id="AKJ29487.1"/>
    </source>
</evidence>
<protein>
    <submittedName>
        <fullName evidence="3">Ornithine carbamoyltransferase</fullName>
    </submittedName>
</protein>
<dbReference type="InterPro" id="IPR006132">
    <property type="entry name" value="Asp/Orn_carbamoyltranf_P-bd"/>
</dbReference>
<name>A0A0G3BJD5_9BURK</name>
<dbReference type="Gene3D" id="3.40.50.1370">
    <property type="entry name" value="Aspartate/ornithine carbamoyltransferase"/>
    <property type="match status" value="2"/>
</dbReference>
<dbReference type="Proteomes" id="UP000035352">
    <property type="component" value="Chromosome"/>
</dbReference>
<dbReference type="PANTHER" id="PTHR45753:SF2">
    <property type="entry name" value="ORNITHINE CARBAMOYLTRANSFERASE"/>
    <property type="match status" value="1"/>
</dbReference>
<dbReference type="Pfam" id="PF02729">
    <property type="entry name" value="OTCace_N"/>
    <property type="match status" value="1"/>
</dbReference>
<evidence type="ECO:0000259" key="2">
    <source>
        <dbReference type="Pfam" id="PF02729"/>
    </source>
</evidence>
<feature type="domain" description="Aspartate/ornithine carbamoyltransferase carbamoyl-P binding" evidence="2">
    <location>
        <begin position="11"/>
        <end position="151"/>
    </location>
</feature>
<keyword evidence="4" id="KW-1185">Reference proteome</keyword>
<dbReference type="GO" id="GO:0042450">
    <property type="term" value="P:L-arginine biosynthetic process via ornithine"/>
    <property type="evidence" value="ECO:0007669"/>
    <property type="project" value="TreeGrafter"/>
</dbReference>
<dbReference type="GO" id="GO:0019240">
    <property type="term" value="P:citrulline biosynthetic process"/>
    <property type="evidence" value="ECO:0007669"/>
    <property type="project" value="TreeGrafter"/>
</dbReference>
<accession>A0A0G3BJD5</accession>
<dbReference type="AlphaFoldDB" id="A0A0G3BJD5"/>
<proteinExistence type="predicted"/>
<dbReference type="GO" id="GO:0004585">
    <property type="term" value="F:ornithine carbamoyltransferase activity"/>
    <property type="evidence" value="ECO:0007669"/>
    <property type="project" value="TreeGrafter"/>
</dbReference>
<organism evidence="3 4">
    <name type="scientific">Caldimonas brevitalea</name>
    <dbReference type="NCBI Taxonomy" id="413882"/>
    <lineage>
        <taxon>Bacteria</taxon>
        <taxon>Pseudomonadati</taxon>
        <taxon>Pseudomonadota</taxon>
        <taxon>Betaproteobacteria</taxon>
        <taxon>Burkholderiales</taxon>
        <taxon>Sphaerotilaceae</taxon>
        <taxon>Caldimonas</taxon>
    </lineage>
</organism>
<dbReference type="KEGG" id="pbh:AAW51_2796"/>
<dbReference type="EMBL" id="CP011371">
    <property type="protein sequence ID" value="AKJ29487.1"/>
    <property type="molecule type" value="Genomic_DNA"/>
</dbReference>
<gene>
    <name evidence="3" type="ORF">AAW51_2796</name>
</gene>
<sequence length="272" mass="29659">MPYSNPVLPHRKLWSVESLAPDDVLQLLETARRLKQAARAGRPSVPLRGRNLALWSADPAGSRGDVVHDAALELGAQVARLHPGHAAMSSHDEVHHTAQMLGRLYDALDCEGLPSEMVRLVDRGAGVPVYNGLGSDEHPVRVLAELMGLQERTGKPLGQLRVALVGDPRRPCADALLQIAAMTGLDVRFVAPRAQWPEPVRLEQAQRLAGARGLRLQLIESLQQASDEADIVVDATDPLRWRTEAPAAGADEREHADNRRYTLQALLLCTLS</sequence>
<reference evidence="3 4" key="1">
    <citation type="submission" date="2015-05" db="EMBL/GenBank/DDBJ databases">
        <authorList>
            <person name="Tang B."/>
            <person name="Yu Y."/>
        </authorList>
    </citation>
    <scope>NUCLEOTIDE SEQUENCE [LARGE SCALE GENOMIC DNA]</scope>
    <source>
        <strain evidence="3 4">DSM 7029</strain>
    </source>
</reference>
<dbReference type="RefSeq" id="WP_047195094.1">
    <property type="nucleotide sequence ID" value="NZ_CP011371.1"/>
</dbReference>
<dbReference type="SUPFAM" id="SSF53671">
    <property type="entry name" value="Aspartate/ornithine carbamoyltransferase"/>
    <property type="match status" value="1"/>
</dbReference>
<evidence type="ECO:0000256" key="1">
    <source>
        <dbReference type="ARBA" id="ARBA00022679"/>
    </source>
</evidence>
<evidence type="ECO:0000313" key="4">
    <source>
        <dbReference type="Proteomes" id="UP000035352"/>
    </source>
</evidence>
<dbReference type="PANTHER" id="PTHR45753">
    <property type="entry name" value="ORNITHINE CARBAMOYLTRANSFERASE, MITOCHONDRIAL"/>
    <property type="match status" value="1"/>
</dbReference>